<dbReference type="Gene3D" id="3.40.50.300">
    <property type="entry name" value="P-loop containing nucleotide triphosphate hydrolases"/>
    <property type="match status" value="2"/>
</dbReference>
<dbReference type="InterPro" id="IPR003439">
    <property type="entry name" value="ABC_transporter-like_ATP-bd"/>
</dbReference>
<dbReference type="PROSITE" id="PS50893">
    <property type="entry name" value="ABC_TRANSPORTER_2"/>
    <property type="match status" value="2"/>
</dbReference>
<dbReference type="PROSITE" id="PS00211">
    <property type="entry name" value="ABC_TRANSPORTER_1"/>
    <property type="match status" value="2"/>
</dbReference>
<comment type="caution">
    <text evidence="6">The sequence shown here is derived from an EMBL/GenBank/DDBJ whole genome shotgun (WGS) entry which is preliminary data.</text>
</comment>
<feature type="domain" description="ABC transporter" evidence="5">
    <location>
        <begin position="5"/>
        <end position="267"/>
    </location>
</feature>
<dbReference type="PANTHER" id="PTHR43776">
    <property type="entry name" value="TRANSPORT ATP-BINDING PROTEIN"/>
    <property type="match status" value="1"/>
</dbReference>
<name>A0ABW5XEP1_9MICO</name>
<accession>A0ABW5XEP1</accession>
<keyword evidence="2" id="KW-0813">Transport</keyword>
<comment type="similarity">
    <text evidence="1">Belongs to the ABC transporter superfamily.</text>
</comment>
<dbReference type="SMART" id="SM00382">
    <property type="entry name" value="AAA"/>
    <property type="match status" value="2"/>
</dbReference>
<evidence type="ECO:0000259" key="5">
    <source>
        <dbReference type="PROSITE" id="PS50893"/>
    </source>
</evidence>
<dbReference type="PANTHER" id="PTHR43776:SF7">
    <property type="entry name" value="D,D-DIPEPTIDE TRANSPORT ATP-BINDING PROTEIN DDPF-RELATED"/>
    <property type="match status" value="1"/>
</dbReference>
<dbReference type="InterPro" id="IPR027417">
    <property type="entry name" value="P-loop_NTPase"/>
</dbReference>
<protein>
    <submittedName>
        <fullName evidence="6">ATP-binding cassette domain-containing protein</fullName>
    </submittedName>
</protein>
<dbReference type="EMBL" id="JBHUOP010000002">
    <property type="protein sequence ID" value="MFD2840199.1"/>
    <property type="molecule type" value="Genomic_DNA"/>
</dbReference>
<evidence type="ECO:0000256" key="2">
    <source>
        <dbReference type="ARBA" id="ARBA00022448"/>
    </source>
</evidence>
<keyword evidence="4 6" id="KW-0067">ATP-binding</keyword>
<evidence type="ECO:0000256" key="4">
    <source>
        <dbReference type="ARBA" id="ARBA00022840"/>
    </source>
</evidence>
<dbReference type="CDD" id="cd03257">
    <property type="entry name" value="ABC_NikE_OppD_transporters"/>
    <property type="match status" value="2"/>
</dbReference>
<evidence type="ECO:0000256" key="3">
    <source>
        <dbReference type="ARBA" id="ARBA00022741"/>
    </source>
</evidence>
<evidence type="ECO:0000313" key="7">
    <source>
        <dbReference type="Proteomes" id="UP001597391"/>
    </source>
</evidence>
<organism evidence="6 7">
    <name type="scientific">Populibacterium corticicola</name>
    <dbReference type="NCBI Taxonomy" id="1812826"/>
    <lineage>
        <taxon>Bacteria</taxon>
        <taxon>Bacillati</taxon>
        <taxon>Actinomycetota</taxon>
        <taxon>Actinomycetes</taxon>
        <taxon>Micrococcales</taxon>
        <taxon>Jonesiaceae</taxon>
        <taxon>Populibacterium</taxon>
    </lineage>
</organism>
<sequence length="523" mass="54994">MKPLLSVSSLAISAGELPIVDGVSFELLPGQCVAIVGESGAGKTMTGRALIGLLPEGVSVSGGTVLLGDDPLYSSGTSRSERGWGQVRGRRIAMVTQDALVSLDPLRTIGAEVAEPALVHGIVRADGLVGFAGRGRSGGSAREHAVALLERVHVPDASRRAGQYPHQLSGGQRQRALIASGLSAGPEILIADEPTTALDASVQERIIDLLGEVKQQGTGVILVSHDLTLVRKLADVVVVMKDGAVVEQGPVAQVFEAPTHDYTRALIAAHPDGQPLMLDQRPVDPSQVVLSGEGLSVSYRVAGGVFSALADVSLALHAGETLGLVGESGSGKSTLMRVLLGTQRPDSGEVHVSRRLWNSGAVRVPERSRRARRSTIQLVAQDAYSAMNKRWSVRRIIAEGIPASVLEGLRGRARRAEIARRVASLMTDVGLAGDLAERRPGQLSGGQRQRVAIARALACEPRVLLCDEPVSALDVTIAAQVVHLLASLQARTGISMIFISHDAAVVGQLAHRVIELRDGRIIS</sequence>
<proteinExistence type="inferred from homology"/>
<dbReference type="Proteomes" id="UP001597391">
    <property type="component" value="Unassembled WGS sequence"/>
</dbReference>
<dbReference type="InterPro" id="IPR003593">
    <property type="entry name" value="AAA+_ATPase"/>
</dbReference>
<evidence type="ECO:0000313" key="6">
    <source>
        <dbReference type="EMBL" id="MFD2840199.1"/>
    </source>
</evidence>
<keyword evidence="3" id="KW-0547">Nucleotide-binding</keyword>
<gene>
    <name evidence="6" type="ORF">ACFSYH_06410</name>
</gene>
<dbReference type="InterPro" id="IPR050319">
    <property type="entry name" value="ABC_transp_ATP-bind"/>
</dbReference>
<dbReference type="InterPro" id="IPR017871">
    <property type="entry name" value="ABC_transporter-like_CS"/>
</dbReference>
<reference evidence="7" key="1">
    <citation type="journal article" date="2019" name="Int. J. Syst. Evol. Microbiol.">
        <title>The Global Catalogue of Microorganisms (GCM) 10K type strain sequencing project: providing services to taxonomists for standard genome sequencing and annotation.</title>
        <authorList>
            <consortium name="The Broad Institute Genomics Platform"/>
            <consortium name="The Broad Institute Genome Sequencing Center for Infectious Disease"/>
            <person name="Wu L."/>
            <person name="Ma J."/>
        </authorList>
    </citation>
    <scope>NUCLEOTIDE SEQUENCE [LARGE SCALE GENOMIC DNA]</scope>
    <source>
        <strain evidence="7">KCTC 33576</strain>
    </source>
</reference>
<feature type="domain" description="ABC transporter" evidence="5">
    <location>
        <begin position="290"/>
        <end position="522"/>
    </location>
</feature>
<evidence type="ECO:0000256" key="1">
    <source>
        <dbReference type="ARBA" id="ARBA00005417"/>
    </source>
</evidence>
<dbReference type="SUPFAM" id="SSF52540">
    <property type="entry name" value="P-loop containing nucleoside triphosphate hydrolases"/>
    <property type="match status" value="2"/>
</dbReference>
<dbReference type="Pfam" id="PF00005">
    <property type="entry name" value="ABC_tran"/>
    <property type="match status" value="2"/>
</dbReference>
<keyword evidence="7" id="KW-1185">Reference proteome</keyword>
<dbReference type="GO" id="GO:0005524">
    <property type="term" value="F:ATP binding"/>
    <property type="evidence" value="ECO:0007669"/>
    <property type="project" value="UniProtKB-KW"/>
</dbReference>